<keyword evidence="4 8" id="KW-0547">Nucleotide-binding</keyword>
<evidence type="ECO:0000259" key="12">
    <source>
        <dbReference type="Pfam" id="PF02782"/>
    </source>
</evidence>
<dbReference type="HAMAP" id="MF_02220">
    <property type="entry name" value="XylB"/>
    <property type="match status" value="1"/>
</dbReference>
<evidence type="ECO:0000313" key="13">
    <source>
        <dbReference type="EMBL" id="OXC77259.1"/>
    </source>
</evidence>
<comment type="caution">
    <text evidence="13">The sequence shown here is derived from an EMBL/GenBank/DDBJ whole genome shotgun (WGS) entry which is preliminary data.</text>
</comment>
<proteinExistence type="inferred from homology"/>
<comment type="function">
    <text evidence="8">Catalyzes the phosphorylation of D-xylulose to D-xylulose 5-phosphate.</text>
</comment>
<dbReference type="Pfam" id="PF00370">
    <property type="entry name" value="FGGY_N"/>
    <property type="match status" value="1"/>
</dbReference>
<sequence length="509" mass="54026">MERYLLGIDIGTSACKVIAVDSHGHVVAKALAGYPIVSLQPGWAEQDPEDWWQATVKAVREVLAALPDRRAVGGIGLSGQMHGLSVLDHNDRVIRPAILWCDQRAAPQCAEITARAGGLKGLLELIQNRMLPGFTAGKLLWMREHEPDLFARIRRMLNPKDYLRHRLTGEHITDVSDASGTGLFNVRERTWSQPLLSLLDLSPSWLPSVVESTERTGFVRAELAEAWGLPAATPVFGGGGDSVIQTTSMGVIDSGPLGVTIGTAGIVAGGMRACPVPTGALQISCGNAPGRWHVMGVTLSAGGAFEWLRGALREIGSLEFSKMIELARSAAPGANGLLFLPYLLGERCPHVAADGRAAWIGLTTLHGTTHLVRSVMEGVLLNVRTIAALCEASGLACDEVRASGGATAEPFWLSLLADVLQREVTTVTGAAEGGAYGAVLAAGVGSQWWSSLDEAVGTLRITERVSPDTTLGPLYQARFNTFRTLYDTLGPVFAQIAAEAAAVARQPII</sequence>
<protein>
    <recommendedName>
        <fullName evidence="8 10">Xylulose kinase</fullName>
        <shortName evidence="8 10">Xylulokinase</shortName>
        <ecNumber evidence="8 10">2.7.1.17</ecNumber>
    </recommendedName>
</protein>
<dbReference type="InterPro" id="IPR050406">
    <property type="entry name" value="FGGY_Carb_Kinase"/>
</dbReference>
<evidence type="ECO:0000256" key="10">
    <source>
        <dbReference type="RuleBase" id="RU364073"/>
    </source>
</evidence>
<dbReference type="PROSITE" id="PS00933">
    <property type="entry name" value="FGGY_KINASES_1"/>
    <property type="match status" value="1"/>
</dbReference>
<feature type="active site" description="Proton acceptor" evidence="8">
    <location>
        <position position="241"/>
    </location>
</feature>
<evidence type="ECO:0000259" key="11">
    <source>
        <dbReference type="Pfam" id="PF00370"/>
    </source>
</evidence>
<evidence type="ECO:0000256" key="3">
    <source>
        <dbReference type="ARBA" id="ARBA00022679"/>
    </source>
</evidence>
<comment type="similarity">
    <text evidence="1 8 9">Belongs to the FGGY kinase family.</text>
</comment>
<organism evidence="13 14">
    <name type="scientific">Caballeronia sordidicola</name>
    <name type="common">Burkholderia sordidicola</name>
    <dbReference type="NCBI Taxonomy" id="196367"/>
    <lineage>
        <taxon>Bacteria</taxon>
        <taxon>Pseudomonadati</taxon>
        <taxon>Pseudomonadota</taxon>
        <taxon>Betaproteobacteria</taxon>
        <taxon>Burkholderiales</taxon>
        <taxon>Burkholderiaceae</taxon>
        <taxon>Caballeronia</taxon>
    </lineage>
</organism>
<dbReference type="GO" id="GO:0004856">
    <property type="term" value="F:D-xylulokinase activity"/>
    <property type="evidence" value="ECO:0007669"/>
    <property type="project" value="UniProtKB-UniRule"/>
</dbReference>
<dbReference type="NCBIfam" id="TIGR01312">
    <property type="entry name" value="XylB"/>
    <property type="match status" value="1"/>
</dbReference>
<feature type="site" description="Important for activity" evidence="8">
    <location>
        <position position="9"/>
    </location>
</feature>
<evidence type="ECO:0000256" key="8">
    <source>
        <dbReference type="HAMAP-Rule" id="MF_02220"/>
    </source>
</evidence>
<dbReference type="EMBL" id="MTHB01000109">
    <property type="protein sequence ID" value="OXC77259.1"/>
    <property type="molecule type" value="Genomic_DNA"/>
</dbReference>
<dbReference type="Gene3D" id="3.30.420.40">
    <property type="match status" value="2"/>
</dbReference>
<evidence type="ECO:0000313" key="14">
    <source>
        <dbReference type="Proteomes" id="UP000214720"/>
    </source>
</evidence>
<feature type="domain" description="Carbohydrate kinase FGGY C-terminal" evidence="12">
    <location>
        <begin position="260"/>
        <end position="444"/>
    </location>
</feature>
<comment type="catalytic activity">
    <reaction evidence="8 10">
        <text>D-xylulose + ATP = D-xylulose 5-phosphate + ADP + H(+)</text>
        <dbReference type="Rhea" id="RHEA:10964"/>
        <dbReference type="ChEBI" id="CHEBI:15378"/>
        <dbReference type="ChEBI" id="CHEBI:17140"/>
        <dbReference type="ChEBI" id="CHEBI:30616"/>
        <dbReference type="ChEBI" id="CHEBI:57737"/>
        <dbReference type="ChEBI" id="CHEBI:456216"/>
        <dbReference type="EC" id="2.7.1.17"/>
    </reaction>
</comment>
<gene>
    <name evidence="8 10" type="primary">xylB</name>
    <name evidence="13" type="ORF">BSU04_17145</name>
</gene>
<evidence type="ECO:0000256" key="5">
    <source>
        <dbReference type="ARBA" id="ARBA00022777"/>
    </source>
</evidence>
<dbReference type="PIRSF" id="PIRSF000538">
    <property type="entry name" value="GlpK"/>
    <property type="match status" value="1"/>
</dbReference>
<keyword evidence="2 8" id="KW-0859">Xylose metabolism</keyword>
<keyword evidence="6 8" id="KW-0067">ATP-binding</keyword>
<feature type="domain" description="Carbohydrate kinase FGGY N-terminal" evidence="11">
    <location>
        <begin position="4"/>
        <end position="244"/>
    </location>
</feature>
<dbReference type="EC" id="2.7.1.17" evidence="8 10"/>
<evidence type="ECO:0000256" key="1">
    <source>
        <dbReference type="ARBA" id="ARBA00009156"/>
    </source>
</evidence>
<evidence type="ECO:0000256" key="4">
    <source>
        <dbReference type="ARBA" id="ARBA00022741"/>
    </source>
</evidence>
<dbReference type="Pfam" id="PF02782">
    <property type="entry name" value="FGGY_C"/>
    <property type="match status" value="1"/>
</dbReference>
<evidence type="ECO:0000256" key="9">
    <source>
        <dbReference type="RuleBase" id="RU003733"/>
    </source>
</evidence>
<dbReference type="PROSITE" id="PS00445">
    <property type="entry name" value="FGGY_KINASES_2"/>
    <property type="match status" value="1"/>
</dbReference>
<dbReference type="InterPro" id="IPR018485">
    <property type="entry name" value="FGGY_C"/>
</dbReference>
<keyword evidence="3 8" id="KW-0808">Transferase</keyword>
<dbReference type="InterPro" id="IPR043129">
    <property type="entry name" value="ATPase_NBD"/>
</dbReference>
<dbReference type="InterPro" id="IPR006000">
    <property type="entry name" value="Xylulokinase"/>
</dbReference>
<evidence type="ECO:0000256" key="2">
    <source>
        <dbReference type="ARBA" id="ARBA00022629"/>
    </source>
</evidence>
<dbReference type="InterPro" id="IPR018484">
    <property type="entry name" value="FGGY_N"/>
</dbReference>
<dbReference type="GO" id="GO:0005524">
    <property type="term" value="F:ATP binding"/>
    <property type="evidence" value="ECO:0007669"/>
    <property type="project" value="UniProtKB-UniRule"/>
</dbReference>
<name>A0A226X2B1_CABSO</name>
<dbReference type="PANTHER" id="PTHR43095:SF5">
    <property type="entry name" value="XYLULOSE KINASE"/>
    <property type="match status" value="1"/>
</dbReference>
<dbReference type="InterPro" id="IPR000577">
    <property type="entry name" value="Carb_kinase_FGGY"/>
</dbReference>
<dbReference type="GO" id="GO:0005998">
    <property type="term" value="P:xylulose catabolic process"/>
    <property type="evidence" value="ECO:0007669"/>
    <property type="project" value="UniProtKB-UniRule"/>
</dbReference>
<reference evidence="14" key="1">
    <citation type="submission" date="2017-01" db="EMBL/GenBank/DDBJ databases">
        <title>Genome Analysis of Deinococcus marmoris KOPRI26562.</title>
        <authorList>
            <person name="Kim J.H."/>
            <person name="Oh H.-M."/>
        </authorList>
    </citation>
    <scope>NUCLEOTIDE SEQUENCE [LARGE SCALE GENOMIC DNA]</scope>
    <source>
        <strain evidence="14">PAMC 26633</strain>
    </source>
</reference>
<dbReference type="SUPFAM" id="SSF53067">
    <property type="entry name" value="Actin-like ATPase domain"/>
    <property type="match status" value="2"/>
</dbReference>
<dbReference type="InterPro" id="IPR018483">
    <property type="entry name" value="Carb_kinase_FGGY_CS"/>
</dbReference>
<dbReference type="GO" id="GO:0042732">
    <property type="term" value="P:D-xylose metabolic process"/>
    <property type="evidence" value="ECO:0007669"/>
    <property type="project" value="UniProtKB-KW"/>
</dbReference>
<keyword evidence="5 8" id="KW-0418">Kinase</keyword>
<dbReference type="AlphaFoldDB" id="A0A226X2B1"/>
<dbReference type="CDD" id="cd07808">
    <property type="entry name" value="ASKHA_NBD_FGGY_EcXK-like"/>
    <property type="match status" value="1"/>
</dbReference>
<dbReference type="Proteomes" id="UP000214720">
    <property type="component" value="Unassembled WGS sequence"/>
</dbReference>
<keyword evidence="7 8" id="KW-0119">Carbohydrate metabolism</keyword>
<feature type="binding site" evidence="8">
    <location>
        <begin position="81"/>
        <end position="82"/>
    </location>
    <ligand>
        <name>substrate</name>
    </ligand>
</feature>
<evidence type="ECO:0000256" key="6">
    <source>
        <dbReference type="ARBA" id="ARBA00022840"/>
    </source>
</evidence>
<accession>A0A226X2B1</accession>
<evidence type="ECO:0000256" key="7">
    <source>
        <dbReference type="ARBA" id="ARBA00023277"/>
    </source>
</evidence>
<dbReference type="PANTHER" id="PTHR43095">
    <property type="entry name" value="SUGAR KINASE"/>
    <property type="match status" value="1"/>
</dbReference>
<dbReference type="RefSeq" id="WP_089161562.1">
    <property type="nucleotide sequence ID" value="NZ_MTHB01000109.1"/>
</dbReference>
<dbReference type="OrthoDB" id="9805576at2"/>